<accession>A0AAV7YM54</accession>
<feature type="region of interest" description="Disordered" evidence="2">
    <location>
        <begin position="234"/>
        <end position="253"/>
    </location>
</feature>
<proteinExistence type="predicted"/>
<evidence type="ECO:0000256" key="2">
    <source>
        <dbReference type="SAM" id="MobiDB-lite"/>
    </source>
</evidence>
<comment type="caution">
    <text evidence="3">The sequence shown here is derived from an EMBL/GenBank/DDBJ whole genome shotgun (WGS) entry which is preliminary data.</text>
</comment>
<protein>
    <submittedName>
        <fullName evidence="3">Uncharacterized protein</fullName>
    </submittedName>
</protein>
<name>A0AAV7YM54_9EUKA</name>
<keyword evidence="1" id="KW-0175">Coiled coil</keyword>
<gene>
    <name evidence="3" type="ORF">M0812_25059</name>
</gene>
<dbReference type="Proteomes" id="UP001146793">
    <property type="component" value="Unassembled WGS sequence"/>
</dbReference>
<organism evidence="3 4">
    <name type="scientific">Anaeramoeba flamelloides</name>
    <dbReference type="NCBI Taxonomy" id="1746091"/>
    <lineage>
        <taxon>Eukaryota</taxon>
        <taxon>Metamonada</taxon>
        <taxon>Anaeramoebidae</taxon>
        <taxon>Anaeramoeba</taxon>
    </lineage>
</organism>
<evidence type="ECO:0000256" key="1">
    <source>
        <dbReference type="SAM" id="Coils"/>
    </source>
</evidence>
<evidence type="ECO:0000313" key="4">
    <source>
        <dbReference type="Proteomes" id="UP001146793"/>
    </source>
</evidence>
<dbReference type="AlphaFoldDB" id="A0AAV7YM54"/>
<sequence>MLKPFSLYDDNHLNENNIKKEKEKEKEFFAKNKHHSNSIEKKLLESIKFLSSGKQLPEMLLDNQDTDENNNKIALGSQNNNFLKNIMINEEKEKMKERNNKQIEIEIENISNNSDDKNNQQDLNKEVNHKSSEMEVVSKENNQMQIEKEKEIIQNEKTVKMEKEIKNKDQATQIEKEIEIQKNTTQIEKEKEKEKEIIQIQKTVEMEKEIENKDQTTQIEKEIEIQKNTTQIEKEKINDDKKEKDKDKEKDKIRKSENKIKDILDQNKRKKYIVICEWNDGTPLVIVQNRKTKSFGKIVILNFYPISDRVSTEKGFRWNPNTDGDKIMSNSIKYVSKKK</sequence>
<feature type="coiled-coil region" evidence="1">
    <location>
        <begin position="93"/>
        <end position="156"/>
    </location>
</feature>
<dbReference type="EMBL" id="JANTQA010000057">
    <property type="protein sequence ID" value="KAJ3429701.1"/>
    <property type="molecule type" value="Genomic_DNA"/>
</dbReference>
<reference evidence="3" key="1">
    <citation type="submission" date="2022-08" db="EMBL/GenBank/DDBJ databases">
        <title>Novel sulphate-reducing endosymbionts in the free-living metamonad Anaeramoeba.</title>
        <authorList>
            <person name="Jerlstrom-Hultqvist J."/>
            <person name="Cepicka I."/>
            <person name="Gallot-Lavallee L."/>
            <person name="Salas-Leiva D."/>
            <person name="Curtis B.A."/>
            <person name="Zahonova K."/>
            <person name="Pipaliya S."/>
            <person name="Dacks J."/>
            <person name="Roger A.J."/>
        </authorList>
    </citation>
    <scope>NUCLEOTIDE SEQUENCE</scope>
    <source>
        <strain evidence="3">Busselton2</strain>
    </source>
</reference>
<evidence type="ECO:0000313" key="3">
    <source>
        <dbReference type="EMBL" id="KAJ3429701.1"/>
    </source>
</evidence>